<dbReference type="InParanoid" id="A0A1Y1Y3H0"/>
<dbReference type="InterPro" id="IPR037997">
    <property type="entry name" value="Dgk1-like"/>
</dbReference>
<sequence>MMTFIPLNYLFLRFQVFKSVDPKRNSTLGTVYFVISCTLLCLTFHSGWERGFPRGNAYIGTCGIMGMAFGDSLANYIGRTFGRRYYRVYGNSVRTVEGSLAAFVAIFVAVYYTLELLTVNRFNSKISGALVSASIGTLAEAVAPFGIDNLTVPLSISYCIWYLGY</sequence>
<feature type="transmembrane region" description="Helical" evidence="1">
    <location>
        <begin position="27"/>
        <end position="45"/>
    </location>
</feature>
<dbReference type="GO" id="GO:0004143">
    <property type="term" value="F:ATP-dependent diacylglycerol kinase activity"/>
    <property type="evidence" value="ECO:0007669"/>
    <property type="project" value="InterPro"/>
</dbReference>
<comment type="caution">
    <text evidence="2">The sequence shown here is derived from an EMBL/GenBank/DDBJ whole genome shotgun (WGS) entry which is preliminary data.</text>
</comment>
<protein>
    <submittedName>
        <fullName evidence="2">Uncharacterized protein</fullName>
    </submittedName>
</protein>
<keyword evidence="1" id="KW-1133">Transmembrane helix</keyword>
<dbReference type="OrthoDB" id="377083at2759"/>
<proteinExistence type="predicted"/>
<evidence type="ECO:0000313" key="3">
    <source>
        <dbReference type="Proteomes" id="UP000193498"/>
    </source>
</evidence>
<feature type="transmembrane region" description="Helical" evidence="1">
    <location>
        <begin position="98"/>
        <end position="114"/>
    </location>
</feature>
<feature type="transmembrane region" description="Helical" evidence="1">
    <location>
        <begin position="57"/>
        <end position="78"/>
    </location>
</feature>
<keyword evidence="3" id="KW-1185">Reference proteome</keyword>
<dbReference type="EMBL" id="MCFE01000271">
    <property type="protein sequence ID" value="ORX92538.1"/>
    <property type="molecule type" value="Genomic_DNA"/>
</dbReference>
<keyword evidence="1" id="KW-0812">Transmembrane</keyword>
<dbReference type="PANTHER" id="PTHR31303">
    <property type="entry name" value="CTP-DEPENDENT DIACYLGLYCEROL KINASE 1"/>
    <property type="match status" value="1"/>
</dbReference>
<name>A0A1Y1Y3H0_9FUNG</name>
<keyword evidence="1" id="KW-0472">Membrane</keyword>
<dbReference type="Proteomes" id="UP000193498">
    <property type="component" value="Unassembled WGS sequence"/>
</dbReference>
<evidence type="ECO:0000256" key="1">
    <source>
        <dbReference type="SAM" id="Phobius"/>
    </source>
</evidence>
<dbReference type="AlphaFoldDB" id="A0A1Y1Y3H0"/>
<organism evidence="2 3">
    <name type="scientific">Basidiobolus meristosporus CBS 931.73</name>
    <dbReference type="NCBI Taxonomy" id="1314790"/>
    <lineage>
        <taxon>Eukaryota</taxon>
        <taxon>Fungi</taxon>
        <taxon>Fungi incertae sedis</taxon>
        <taxon>Zoopagomycota</taxon>
        <taxon>Entomophthoromycotina</taxon>
        <taxon>Basidiobolomycetes</taxon>
        <taxon>Basidiobolales</taxon>
        <taxon>Basidiobolaceae</taxon>
        <taxon>Basidiobolus</taxon>
    </lineage>
</organism>
<accession>A0A1Y1Y3H0</accession>
<evidence type="ECO:0000313" key="2">
    <source>
        <dbReference type="EMBL" id="ORX92538.1"/>
    </source>
</evidence>
<reference evidence="2 3" key="1">
    <citation type="submission" date="2016-07" db="EMBL/GenBank/DDBJ databases">
        <title>Pervasive Adenine N6-methylation of Active Genes in Fungi.</title>
        <authorList>
            <consortium name="DOE Joint Genome Institute"/>
            <person name="Mondo S.J."/>
            <person name="Dannebaum R.O."/>
            <person name="Kuo R.C."/>
            <person name="Labutti K."/>
            <person name="Haridas S."/>
            <person name="Kuo A."/>
            <person name="Salamov A."/>
            <person name="Ahrendt S.R."/>
            <person name="Lipzen A."/>
            <person name="Sullivan W."/>
            <person name="Andreopoulos W.B."/>
            <person name="Clum A."/>
            <person name="Lindquist E."/>
            <person name="Daum C."/>
            <person name="Ramamoorthy G.K."/>
            <person name="Gryganskyi A."/>
            <person name="Culley D."/>
            <person name="Magnuson J.K."/>
            <person name="James T.Y."/>
            <person name="O'Malley M.A."/>
            <person name="Stajich J.E."/>
            <person name="Spatafora J.W."/>
            <person name="Visel A."/>
            <person name="Grigoriev I.V."/>
        </authorList>
    </citation>
    <scope>NUCLEOTIDE SEQUENCE [LARGE SCALE GENOMIC DNA]</scope>
    <source>
        <strain evidence="2 3">CBS 931.73</strain>
    </source>
</reference>
<dbReference type="PANTHER" id="PTHR31303:SF1">
    <property type="entry name" value="CTP-DEPENDENT DIACYLGLYCEROL KINASE 1"/>
    <property type="match status" value="1"/>
</dbReference>
<gene>
    <name evidence="2" type="ORF">K493DRAFT_316539</name>
</gene>